<dbReference type="Proteomes" id="UP000184499">
    <property type="component" value="Unassembled WGS sequence"/>
</dbReference>
<protein>
    <submittedName>
        <fullName evidence="2">Uncharacterized protein</fullName>
    </submittedName>
</protein>
<dbReference type="GeneID" id="93571752"/>
<reference evidence="3" key="1">
    <citation type="journal article" date="2017" name="Genome Biol.">
        <title>Comparative genomics reveals high biological diversity and specific adaptations in the industrially and medically important fungal genus Aspergillus.</title>
        <authorList>
            <person name="de Vries R.P."/>
            <person name="Riley R."/>
            <person name="Wiebenga A."/>
            <person name="Aguilar-Osorio G."/>
            <person name="Amillis S."/>
            <person name="Uchima C.A."/>
            <person name="Anderluh G."/>
            <person name="Asadollahi M."/>
            <person name="Askin M."/>
            <person name="Barry K."/>
            <person name="Battaglia E."/>
            <person name="Bayram O."/>
            <person name="Benocci T."/>
            <person name="Braus-Stromeyer S.A."/>
            <person name="Caldana C."/>
            <person name="Canovas D."/>
            <person name="Cerqueira G.C."/>
            <person name="Chen F."/>
            <person name="Chen W."/>
            <person name="Choi C."/>
            <person name="Clum A."/>
            <person name="Dos Santos R.A."/>
            <person name="Damasio A.R."/>
            <person name="Diallinas G."/>
            <person name="Emri T."/>
            <person name="Fekete E."/>
            <person name="Flipphi M."/>
            <person name="Freyberg S."/>
            <person name="Gallo A."/>
            <person name="Gournas C."/>
            <person name="Habgood R."/>
            <person name="Hainaut M."/>
            <person name="Harispe M.L."/>
            <person name="Henrissat B."/>
            <person name="Hilden K.S."/>
            <person name="Hope R."/>
            <person name="Hossain A."/>
            <person name="Karabika E."/>
            <person name="Karaffa L."/>
            <person name="Karanyi Z."/>
            <person name="Krasevec N."/>
            <person name="Kuo A."/>
            <person name="Kusch H."/>
            <person name="LaButti K."/>
            <person name="Lagendijk E.L."/>
            <person name="Lapidus A."/>
            <person name="Levasseur A."/>
            <person name="Lindquist E."/>
            <person name="Lipzen A."/>
            <person name="Logrieco A.F."/>
            <person name="MacCabe A."/>
            <person name="Maekelae M.R."/>
            <person name="Malavazi I."/>
            <person name="Melin P."/>
            <person name="Meyer V."/>
            <person name="Mielnichuk N."/>
            <person name="Miskei M."/>
            <person name="Molnar A.P."/>
            <person name="Mule G."/>
            <person name="Ngan C.Y."/>
            <person name="Orejas M."/>
            <person name="Orosz E."/>
            <person name="Ouedraogo J.P."/>
            <person name="Overkamp K.M."/>
            <person name="Park H.-S."/>
            <person name="Perrone G."/>
            <person name="Piumi F."/>
            <person name="Punt P.J."/>
            <person name="Ram A.F."/>
            <person name="Ramon A."/>
            <person name="Rauscher S."/>
            <person name="Record E."/>
            <person name="Riano-Pachon D.M."/>
            <person name="Robert V."/>
            <person name="Roehrig J."/>
            <person name="Ruller R."/>
            <person name="Salamov A."/>
            <person name="Salih N.S."/>
            <person name="Samson R.A."/>
            <person name="Sandor E."/>
            <person name="Sanguinetti M."/>
            <person name="Schuetze T."/>
            <person name="Sepcic K."/>
            <person name="Shelest E."/>
            <person name="Sherlock G."/>
            <person name="Sophianopoulou V."/>
            <person name="Squina F.M."/>
            <person name="Sun H."/>
            <person name="Susca A."/>
            <person name="Todd R.B."/>
            <person name="Tsang A."/>
            <person name="Unkles S.E."/>
            <person name="van de Wiele N."/>
            <person name="van Rossen-Uffink D."/>
            <person name="Oliveira J.V."/>
            <person name="Vesth T.C."/>
            <person name="Visser J."/>
            <person name="Yu J.-H."/>
            <person name="Zhou M."/>
            <person name="Andersen M.R."/>
            <person name="Archer D.B."/>
            <person name="Baker S.E."/>
            <person name="Benoit I."/>
            <person name="Brakhage A.A."/>
            <person name="Braus G.H."/>
            <person name="Fischer R."/>
            <person name="Frisvad J.C."/>
            <person name="Goldman G.H."/>
            <person name="Houbraken J."/>
            <person name="Oakley B."/>
            <person name="Pocsi I."/>
            <person name="Scazzocchio C."/>
            <person name="Seiboth B."/>
            <person name="vanKuyk P.A."/>
            <person name="Wortman J."/>
            <person name="Dyer P.S."/>
            <person name="Grigoriev I.V."/>
        </authorList>
    </citation>
    <scope>NUCLEOTIDE SEQUENCE [LARGE SCALE GENOMIC DNA]</scope>
    <source>
        <strain evidence="3">CBS 101740 / IMI 381727 / IBT 21946</strain>
    </source>
</reference>
<keyword evidence="3" id="KW-1185">Reference proteome</keyword>
<name>A0A1L9USP4_ASPBC</name>
<dbReference type="RefSeq" id="XP_067482031.1">
    <property type="nucleotide sequence ID" value="XM_067619264.1"/>
</dbReference>
<evidence type="ECO:0000313" key="3">
    <source>
        <dbReference type="Proteomes" id="UP000184499"/>
    </source>
</evidence>
<gene>
    <name evidence="2" type="ORF">ASPBRDRAFT_147026</name>
</gene>
<evidence type="ECO:0000313" key="2">
    <source>
        <dbReference type="EMBL" id="OJJ74783.1"/>
    </source>
</evidence>
<evidence type="ECO:0000256" key="1">
    <source>
        <dbReference type="SAM" id="MobiDB-lite"/>
    </source>
</evidence>
<feature type="non-terminal residue" evidence="2">
    <location>
        <position position="1"/>
    </location>
</feature>
<dbReference type="EMBL" id="KV878681">
    <property type="protein sequence ID" value="OJJ74783.1"/>
    <property type="molecule type" value="Genomic_DNA"/>
</dbReference>
<feature type="region of interest" description="Disordered" evidence="1">
    <location>
        <begin position="29"/>
        <end position="71"/>
    </location>
</feature>
<proteinExistence type="predicted"/>
<sequence length="71" mass="8352">PYRLLSHNHNQLIHKHNAYYQPPRLTRSSTILQRKKVPEQTKPPNPSIIIYPTPSLPPQPHRPNTPLYEHC</sequence>
<organism evidence="2 3">
    <name type="scientific">Aspergillus brasiliensis (strain CBS 101740 / IMI 381727 / IBT 21946)</name>
    <dbReference type="NCBI Taxonomy" id="767769"/>
    <lineage>
        <taxon>Eukaryota</taxon>
        <taxon>Fungi</taxon>
        <taxon>Dikarya</taxon>
        <taxon>Ascomycota</taxon>
        <taxon>Pezizomycotina</taxon>
        <taxon>Eurotiomycetes</taxon>
        <taxon>Eurotiomycetidae</taxon>
        <taxon>Eurotiales</taxon>
        <taxon>Aspergillaceae</taxon>
        <taxon>Aspergillus</taxon>
        <taxon>Aspergillus subgen. Circumdati</taxon>
    </lineage>
</organism>
<feature type="compositionally biased region" description="Pro residues" evidence="1">
    <location>
        <begin position="54"/>
        <end position="63"/>
    </location>
</feature>
<dbReference type="VEuPathDB" id="FungiDB:ASPBRDRAFT_147026"/>
<accession>A0A1L9USP4</accession>
<dbReference type="AlphaFoldDB" id="A0A1L9USP4"/>